<dbReference type="GO" id="GO:0008270">
    <property type="term" value="F:zinc ion binding"/>
    <property type="evidence" value="ECO:0007669"/>
    <property type="project" value="UniProtKB-KW"/>
</dbReference>
<dbReference type="GO" id="GO:0005524">
    <property type="term" value="F:ATP binding"/>
    <property type="evidence" value="ECO:0007669"/>
    <property type="project" value="UniProtKB-KW"/>
</dbReference>
<dbReference type="GO" id="GO:0008094">
    <property type="term" value="F:ATP-dependent activity, acting on DNA"/>
    <property type="evidence" value="ECO:0007669"/>
    <property type="project" value="TreeGrafter"/>
</dbReference>
<evidence type="ECO:0000256" key="4">
    <source>
        <dbReference type="ARBA" id="ARBA00022801"/>
    </source>
</evidence>
<keyword evidence="3 8" id="KW-0863">Zinc-finger</keyword>
<evidence type="ECO:0000256" key="9">
    <source>
        <dbReference type="SAM" id="MobiDB-lite"/>
    </source>
</evidence>
<dbReference type="Proteomes" id="UP000291116">
    <property type="component" value="Unassembled WGS sequence"/>
</dbReference>
<evidence type="ECO:0000256" key="2">
    <source>
        <dbReference type="ARBA" id="ARBA00022741"/>
    </source>
</evidence>
<dbReference type="PROSITE" id="PS00518">
    <property type="entry name" value="ZF_RING_1"/>
    <property type="match status" value="1"/>
</dbReference>
<keyword evidence="6" id="KW-0862">Zinc</keyword>
<dbReference type="GO" id="GO:0016787">
    <property type="term" value="F:hydrolase activity"/>
    <property type="evidence" value="ECO:0007669"/>
    <property type="project" value="UniProtKB-KW"/>
</dbReference>
<dbReference type="InterPro" id="IPR049730">
    <property type="entry name" value="SNF2/RAD54-like_C"/>
</dbReference>
<evidence type="ECO:0000259" key="10">
    <source>
        <dbReference type="PROSITE" id="PS50089"/>
    </source>
</evidence>
<feature type="domain" description="RING-type" evidence="10">
    <location>
        <begin position="1173"/>
        <end position="1208"/>
    </location>
</feature>
<dbReference type="InterPro" id="IPR001650">
    <property type="entry name" value="Helicase_C-like"/>
</dbReference>
<feature type="compositionally biased region" description="Polar residues" evidence="9">
    <location>
        <begin position="434"/>
        <end position="459"/>
    </location>
</feature>
<dbReference type="InterPro" id="IPR038718">
    <property type="entry name" value="SNF2-like_sf"/>
</dbReference>
<dbReference type="Gene3D" id="3.30.40.10">
    <property type="entry name" value="Zinc/RING finger domain, C3HC4 (zinc finger)"/>
    <property type="match status" value="1"/>
</dbReference>
<dbReference type="InterPro" id="IPR050628">
    <property type="entry name" value="SNF2_RAD54_helicase_TF"/>
</dbReference>
<evidence type="ECO:0000256" key="7">
    <source>
        <dbReference type="ARBA" id="ARBA00022840"/>
    </source>
</evidence>
<organism evidence="11 12">
    <name type="scientific">Pseudo-nitzschia multistriata</name>
    <dbReference type="NCBI Taxonomy" id="183589"/>
    <lineage>
        <taxon>Eukaryota</taxon>
        <taxon>Sar</taxon>
        <taxon>Stramenopiles</taxon>
        <taxon>Ochrophyta</taxon>
        <taxon>Bacillariophyta</taxon>
        <taxon>Bacillariophyceae</taxon>
        <taxon>Bacillariophycidae</taxon>
        <taxon>Bacillariales</taxon>
        <taxon>Bacillariaceae</taxon>
        <taxon>Pseudo-nitzschia</taxon>
    </lineage>
</organism>
<keyword evidence="4" id="KW-0378">Hydrolase</keyword>
<feature type="compositionally biased region" description="Polar residues" evidence="9">
    <location>
        <begin position="100"/>
        <end position="126"/>
    </location>
</feature>
<gene>
    <name evidence="11" type="ORF">PSNMU_V1.4_AUG-EV-PASAV3_0081290</name>
</gene>
<sequence length="1594" mass="178956">MTFPPVVPNGFLALTDCNVYHAVGDDGDCCESEDSRISWFDVDLPFSRIVDSADQNSRDPDFRGDGCDGFSPCSCCFLVLEKQKKTSREPMEQQLPNMTLKSTVTGEKHQQYTGNDQKNQQSTHTQEFPPRYDGTVHDISCSLCGEGLSSQSKHSKRSDASLLLGLALASQDYGHIVVQSIKVGIYSRKSQTSETEHRANYQHRTHYRKRKARLLIAFACQELFGHHAKQKHRTSLSPKHLQTNRRRFFVDSKTTKSLPAATQLVLSIMSSDWREYDKLLLDDGLLNSTSLVRRRKERTRALSFFPSRMNLEDVFLRIGGVSSSPSSARWSAPAVSPRRSNDRQTEGATAKQLLLSMPSDVLCHHIGGYLRARSLAALRGTCLHLHWTLRAVVPGLRLDLYSHQIESLQWMRERESKPITEDDLLMEHRPPAKSIQTAQQQLYSDDNTPQKPVSSNEEQIQTKKQKQPLGGLTASQWSASNRRTKWDGDAHRAATGGGTVVLCPRLQQLHDHDCAGDGGAIRISQSDCCEVVHGGQGQTRLGGDPLSRKVARGGLLCDDPGLGKTITVISLILQTMGLTTEKETGPNDCKPKIDSAQQQDTQTISIDDQSASVDESDTKTSPGTTALSPSDERIFEEYWNEQIIPEFRGRALTKLFSTFLRSSSEVNLFFDHYWRKALQQVDTKNTLPRPLSLKEIRRRIGRSVYDADSLQAFVSDVESCFEAAIVSSSEASVSTETSSTIREAALRLLTVFRSRIVAFKTSQVEVATKSFSRASSRPDSIVAVLVQKTNSEKLKNALLPSSATLLVVPAVLVDHWMEQFKLNVDISYCTGKIPLVFNYTGSNSSALKIEEILLKCRDKKTHFPFIFVDRTSTKKIPPPSFIALFKIVITTNNRFSSEWKNGSFEDEMRRNHSKSTRNSGTSRFADFRDELATSEEACPLLKVNWLRMIVDEGHSMGRGRDNSSISFASWINAERRWAMTGTPTPQTSTQSGLTNVFNLMQYLQHEFFTRRHDGDTVWNQLIVRSWNRGFLSSFFRLRSLLSLLMIRHVKSDITELPLPIFKINTLSMGFEEVSTYNTLVCAIQSNLVITSMKGKTSGAQDSLLHKSQTKHAREAISNLRLVCAGGTQVRPTLSDEYHTEFHQDFENCNSDPIQRTKIREFISRATTGRQSKCDCCSVMLSTLLVFPCGHLVCTECVDSDTTSCIVCDKEFDVDAFQRLQPGFKYDWLHNVEEEAKERANCRIEPTAQDEGGALPLPGGHGVLIPSNQRQRRARTRKFGDGHTCQYDPKRSDGKCVLCFAEHEPCYLVGERRCSVCYRSAENCPTSESKITHIIEKLLNLYHRKVEAERSAAHSGRNRVWGEKFPLTGGRRPPKVIVFSQFRKVLNITGDRLLRRFGSGCIAEYWGKYRKKELQKFVRDEKCLCMLLGKDGSEGLDLSFVTHIVFLEQVWDKSLENQVVARAWRMGARGSVEVETLVAENSIEETMFLLEGNQDHDPDGDSSRATGVLKFRSTAKDQKNSEYQQAKVHYLLNSLKLIADNTTVVGIGGGSNDDDSHKETTGSPGPDTGKKRQLSDTGGPQKGEQTKRHRVSFQV</sequence>
<feature type="compositionally biased region" description="Low complexity" evidence="9">
    <location>
        <begin position="594"/>
        <end position="610"/>
    </location>
</feature>
<evidence type="ECO:0000256" key="5">
    <source>
        <dbReference type="ARBA" id="ARBA00022806"/>
    </source>
</evidence>
<keyword evidence="5" id="KW-0347">Helicase</keyword>
<evidence type="ECO:0000313" key="12">
    <source>
        <dbReference type="Proteomes" id="UP000291116"/>
    </source>
</evidence>
<keyword evidence="7" id="KW-0067">ATP-binding</keyword>
<dbReference type="GO" id="GO:0006281">
    <property type="term" value="P:DNA repair"/>
    <property type="evidence" value="ECO:0007669"/>
    <property type="project" value="TreeGrafter"/>
</dbReference>
<dbReference type="PANTHER" id="PTHR45626:SF14">
    <property type="entry name" value="ATP-DEPENDENT DNA HELICASE (EUROFUNG)"/>
    <property type="match status" value="1"/>
</dbReference>
<dbReference type="OrthoDB" id="448448at2759"/>
<evidence type="ECO:0000256" key="3">
    <source>
        <dbReference type="ARBA" id="ARBA00022771"/>
    </source>
</evidence>
<keyword evidence="1" id="KW-0479">Metal-binding</keyword>
<dbReference type="InterPro" id="IPR027417">
    <property type="entry name" value="P-loop_NTPase"/>
</dbReference>
<evidence type="ECO:0000313" key="11">
    <source>
        <dbReference type="EMBL" id="VEU41162.1"/>
    </source>
</evidence>
<feature type="region of interest" description="Disordered" evidence="9">
    <location>
        <begin position="433"/>
        <end position="474"/>
    </location>
</feature>
<dbReference type="InterPro" id="IPR000330">
    <property type="entry name" value="SNF2_N"/>
</dbReference>
<dbReference type="InterPro" id="IPR017907">
    <property type="entry name" value="Znf_RING_CS"/>
</dbReference>
<reference evidence="11 12" key="1">
    <citation type="submission" date="2019-01" db="EMBL/GenBank/DDBJ databases">
        <authorList>
            <person name="Ferrante I. M."/>
        </authorList>
    </citation>
    <scope>NUCLEOTIDE SEQUENCE [LARGE SCALE GENOMIC DNA]</scope>
    <source>
        <strain evidence="11 12">B856</strain>
    </source>
</reference>
<dbReference type="PANTHER" id="PTHR45626">
    <property type="entry name" value="TRANSCRIPTION TERMINATION FACTOR 2-RELATED"/>
    <property type="match status" value="1"/>
</dbReference>
<dbReference type="SMART" id="SM00487">
    <property type="entry name" value="DEXDc"/>
    <property type="match status" value="1"/>
</dbReference>
<feature type="compositionally biased region" description="Basic and acidic residues" evidence="9">
    <location>
        <begin position="580"/>
        <end position="593"/>
    </location>
</feature>
<dbReference type="Gene3D" id="3.40.50.10810">
    <property type="entry name" value="Tandem AAA-ATPase domain"/>
    <property type="match status" value="1"/>
</dbReference>
<feature type="compositionally biased region" description="Low complexity" evidence="9">
    <location>
        <begin position="322"/>
        <end position="338"/>
    </location>
</feature>
<evidence type="ECO:0000256" key="1">
    <source>
        <dbReference type="ARBA" id="ARBA00022723"/>
    </source>
</evidence>
<dbReference type="InterPro" id="IPR001841">
    <property type="entry name" value="Znf_RING"/>
</dbReference>
<feature type="region of interest" description="Disordered" evidence="9">
    <location>
        <begin position="100"/>
        <end position="129"/>
    </location>
</feature>
<name>A0A448ZGK3_9STRA</name>
<dbReference type="CDD" id="cd18793">
    <property type="entry name" value="SF2_C_SNF"/>
    <property type="match status" value="1"/>
</dbReference>
<dbReference type="GO" id="GO:0005634">
    <property type="term" value="C:nucleus"/>
    <property type="evidence" value="ECO:0007669"/>
    <property type="project" value="TreeGrafter"/>
</dbReference>
<feature type="region of interest" description="Disordered" evidence="9">
    <location>
        <begin position="1547"/>
        <end position="1594"/>
    </location>
</feature>
<dbReference type="GO" id="GO:0004386">
    <property type="term" value="F:helicase activity"/>
    <property type="evidence" value="ECO:0007669"/>
    <property type="project" value="UniProtKB-KW"/>
</dbReference>
<keyword evidence="2" id="KW-0547">Nucleotide-binding</keyword>
<dbReference type="InterPro" id="IPR014001">
    <property type="entry name" value="Helicase_ATP-bd"/>
</dbReference>
<dbReference type="SUPFAM" id="SSF57850">
    <property type="entry name" value="RING/U-box"/>
    <property type="match status" value="1"/>
</dbReference>
<feature type="region of interest" description="Disordered" evidence="9">
    <location>
        <begin position="580"/>
        <end position="627"/>
    </location>
</feature>
<dbReference type="Pfam" id="PF00176">
    <property type="entry name" value="SNF2-rel_dom"/>
    <property type="match status" value="1"/>
</dbReference>
<dbReference type="InterPro" id="IPR013083">
    <property type="entry name" value="Znf_RING/FYVE/PHD"/>
</dbReference>
<dbReference type="SUPFAM" id="SSF52540">
    <property type="entry name" value="P-loop containing nucleoside triphosphate hydrolases"/>
    <property type="match status" value="2"/>
</dbReference>
<proteinExistence type="predicted"/>
<dbReference type="PROSITE" id="PS50089">
    <property type="entry name" value="ZF_RING_2"/>
    <property type="match status" value="1"/>
</dbReference>
<dbReference type="EMBL" id="CAACVS010000335">
    <property type="protein sequence ID" value="VEU41162.1"/>
    <property type="molecule type" value="Genomic_DNA"/>
</dbReference>
<dbReference type="Pfam" id="PF00271">
    <property type="entry name" value="Helicase_C"/>
    <property type="match status" value="1"/>
</dbReference>
<evidence type="ECO:0000256" key="8">
    <source>
        <dbReference type="PROSITE-ProRule" id="PRU00175"/>
    </source>
</evidence>
<evidence type="ECO:0000256" key="6">
    <source>
        <dbReference type="ARBA" id="ARBA00022833"/>
    </source>
</evidence>
<keyword evidence="12" id="KW-1185">Reference proteome</keyword>
<feature type="region of interest" description="Disordered" evidence="9">
    <location>
        <begin position="322"/>
        <end position="347"/>
    </location>
</feature>
<dbReference type="Gene3D" id="3.40.50.300">
    <property type="entry name" value="P-loop containing nucleotide triphosphate hydrolases"/>
    <property type="match status" value="1"/>
</dbReference>
<accession>A0A448ZGK3</accession>
<protein>
    <recommendedName>
        <fullName evidence="10">RING-type domain-containing protein</fullName>
    </recommendedName>
</protein>